<feature type="transmembrane region" description="Helical" evidence="10">
    <location>
        <begin position="606"/>
        <end position="628"/>
    </location>
</feature>
<keyword evidence="6 10" id="KW-0812">Transmembrane</keyword>
<dbReference type="Proteomes" id="UP000268313">
    <property type="component" value="Unassembled WGS sequence"/>
</dbReference>
<feature type="transmembrane region" description="Helical" evidence="10">
    <location>
        <begin position="440"/>
        <end position="461"/>
    </location>
</feature>
<feature type="transmembrane region" description="Helical" evidence="10">
    <location>
        <begin position="12"/>
        <end position="32"/>
    </location>
</feature>
<feature type="transmembrane region" description="Helical" evidence="10">
    <location>
        <begin position="1004"/>
        <end position="1026"/>
    </location>
</feature>
<dbReference type="InterPro" id="IPR001036">
    <property type="entry name" value="Acrflvin-R"/>
</dbReference>
<feature type="transmembrane region" description="Helical" evidence="10">
    <location>
        <begin position="870"/>
        <end position="888"/>
    </location>
</feature>
<keyword evidence="8 10" id="KW-0472">Membrane</keyword>
<keyword evidence="5" id="KW-0997">Cell inner membrane</keyword>
<dbReference type="Gene3D" id="3.30.70.1440">
    <property type="entry name" value="Multidrug efflux transporter AcrB pore domain"/>
    <property type="match status" value="1"/>
</dbReference>
<dbReference type="RefSeq" id="WP_120602000.1">
    <property type="nucleotide sequence ID" value="NZ_RAWE01000020.1"/>
</dbReference>
<dbReference type="AlphaFoldDB" id="A0A3A8KBA8"/>
<dbReference type="GO" id="GO:0009636">
    <property type="term" value="P:response to toxic substance"/>
    <property type="evidence" value="ECO:0007669"/>
    <property type="project" value="UniProtKB-ARBA"/>
</dbReference>
<dbReference type="EMBL" id="RAWE01000020">
    <property type="protein sequence ID" value="RKH05280.1"/>
    <property type="molecule type" value="Genomic_DNA"/>
</dbReference>
<dbReference type="GO" id="GO:0005886">
    <property type="term" value="C:plasma membrane"/>
    <property type="evidence" value="ECO:0007669"/>
    <property type="project" value="UniProtKB-SubCell"/>
</dbReference>
<evidence type="ECO:0000256" key="8">
    <source>
        <dbReference type="ARBA" id="ARBA00023136"/>
    </source>
</evidence>
<feature type="transmembrane region" description="Helical" evidence="10">
    <location>
        <begin position="343"/>
        <end position="362"/>
    </location>
</feature>
<gene>
    <name evidence="11" type="ORF">D7X32_08510</name>
</gene>
<feature type="transmembrane region" description="Helical" evidence="10">
    <location>
        <begin position="473"/>
        <end position="497"/>
    </location>
</feature>
<dbReference type="SUPFAM" id="SSF82693">
    <property type="entry name" value="Multidrug efflux transporter AcrB pore domain, PN1, PN2, PC1 and PC2 subdomains"/>
    <property type="match status" value="4"/>
</dbReference>
<protein>
    <submittedName>
        <fullName evidence="11">Multidrug efflux RND transporter permease subunit</fullName>
    </submittedName>
</protein>
<keyword evidence="7 10" id="KW-1133">Transmembrane helix</keyword>
<organism evidence="11 12">
    <name type="scientific">Corallococcus carmarthensis</name>
    <dbReference type="NCBI Taxonomy" id="2316728"/>
    <lineage>
        <taxon>Bacteria</taxon>
        <taxon>Pseudomonadati</taxon>
        <taxon>Myxococcota</taxon>
        <taxon>Myxococcia</taxon>
        <taxon>Myxococcales</taxon>
        <taxon>Cystobacterineae</taxon>
        <taxon>Myxococcaceae</taxon>
        <taxon>Corallococcus</taxon>
    </lineage>
</organism>
<dbReference type="Gene3D" id="3.30.70.1430">
    <property type="entry name" value="Multidrug efflux transporter AcrB pore domain"/>
    <property type="match status" value="2"/>
</dbReference>
<evidence type="ECO:0000256" key="7">
    <source>
        <dbReference type="ARBA" id="ARBA00022989"/>
    </source>
</evidence>
<accession>A0A3A8KBA8</accession>
<dbReference type="GO" id="GO:0042910">
    <property type="term" value="F:xenobiotic transmembrane transporter activity"/>
    <property type="evidence" value="ECO:0007669"/>
    <property type="project" value="TreeGrafter"/>
</dbReference>
<dbReference type="SUPFAM" id="SSF82714">
    <property type="entry name" value="Multidrug efflux transporter AcrB TolC docking domain, DN and DC subdomains"/>
    <property type="match status" value="2"/>
</dbReference>
<dbReference type="FunFam" id="1.20.1640.10:FF:000001">
    <property type="entry name" value="Efflux pump membrane transporter"/>
    <property type="match status" value="1"/>
</dbReference>
<dbReference type="PANTHER" id="PTHR32063:SF11">
    <property type="entry name" value="CATION OR DRUG EFFLUX SYSTEM PROTEIN"/>
    <property type="match status" value="1"/>
</dbReference>
<reference evidence="12" key="1">
    <citation type="submission" date="2018-09" db="EMBL/GenBank/DDBJ databases">
        <authorList>
            <person name="Livingstone P.G."/>
            <person name="Whitworth D.E."/>
        </authorList>
    </citation>
    <scope>NUCLEOTIDE SEQUENCE [LARGE SCALE GENOMIC DNA]</scope>
    <source>
        <strain evidence="12">CA043D</strain>
    </source>
</reference>
<dbReference type="NCBIfam" id="NF000282">
    <property type="entry name" value="RND_permease_1"/>
    <property type="match status" value="1"/>
</dbReference>
<feature type="transmembrane region" description="Helical" evidence="10">
    <location>
        <begin position="369"/>
        <end position="390"/>
    </location>
</feature>
<evidence type="ECO:0000256" key="3">
    <source>
        <dbReference type="ARBA" id="ARBA00022448"/>
    </source>
</evidence>
<dbReference type="GO" id="GO:0015562">
    <property type="term" value="F:efflux transmembrane transporter activity"/>
    <property type="evidence" value="ECO:0007669"/>
    <property type="project" value="InterPro"/>
</dbReference>
<feature type="compositionally biased region" description="Pro residues" evidence="9">
    <location>
        <begin position="1044"/>
        <end position="1067"/>
    </location>
</feature>
<comment type="similarity">
    <text evidence="2">Belongs to the resistance-nodulation-cell division (RND) (TC 2.A.6) family.</text>
</comment>
<evidence type="ECO:0000313" key="11">
    <source>
        <dbReference type="EMBL" id="RKH05280.1"/>
    </source>
</evidence>
<dbReference type="Pfam" id="PF00873">
    <property type="entry name" value="ACR_tran"/>
    <property type="match status" value="1"/>
</dbReference>
<feature type="transmembrane region" description="Helical" evidence="10">
    <location>
        <begin position="894"/>
        <end position="913"/>
    </location>
</feature>
<sequence>MHFSDFFIKRPVFASVVSILITLVGAISIPSLPVEQYPELALPQVQITATYTGASAETVENAVTTVLERQLNGMEGMRYLSSTSTDDGQCNIIATFDPSRDPDLAAVDAQNRVATATPQLPAQVNALGVTVRKAQTQLLVAFGIYDKQKRYDPEFLSNYADVFIRDALLRVKGVGDVRIFGERRFAMRLWLDPTELARRNLTAQDVVNALQEQNVQVGAGKVGQAPTASDQAYQLSLQVNGQLASAKEFEEIVVQRGADGALVRIRDVGRAQLGAENYAQLLRFNGQEAVGLGITQLPGSNALQVREGVEAELKRLSVNFPPGLTYKVAFDTTLAVSASIREVFQSLGEAILLVIIVIFIFLHGWRSVLVAVTTLPVSLVGTFMFVNAFGFSLNTLTLFGLTLATGLVVDDAIVVIENVERVMEHDQVDSHTATSRGMQQVSGVVVATALVLSAVFIPVSFFPGTTGAIYRQFALTIAFSISLSALVALTLSPALCARLLRSNEGNKFVLARKFDDGLDSLRRGYGKLLGFMLGKARWLVVAAFVVFLVATGLLYRSVPSGFIPDEDQGYLIVAVQGPEGTSLEYTRQVLLQVEDILRKQPEVTDIFTVGGFSLLGTGANYGSLFLNLKPWEERKKKEQSVASMVERLRGPLAQVGGARVLPLQPPAIRGVGSVGGFEFVLEDQEGGHSLEELAQATQSLVGRANQEPRLRGVFSAYSAGSPQLNIQVDREKAKAQGVSLAAVFATLQVYMGSQYVNDFTFANRVYRVFVQAAVPFRDNPKDIGSFYVRSDAGGMVPLEALVKLTPVATAQTISHYNLFRAANLNGQGTPGVSTGQALQIMQDLATQTLPPGFTYEWTGLSLEQKSAGNTVLIIFALGILFVFLVLSAQYESFALPFVVMLAVPVAMLGALLLQTLRGLVNDVFCQVGLVMLVGLASKNAILIVEFGEQLRAQGQGVVESAINAAETRLRPILMTSFAFLFGVVPLMLASGAGSAARKSLGTTVFGGMLFSTFVNLIFIPVLYAIIEGARTKLLKHRKHGNPQSGPPHNPPPPSIPPEGEPPRPQPA</sequence>
<feature type="transmembrane region" description="Helical" evidence="10">
    <location>
        <begin position="972"/>
        <end position="992"/>
    </location>
</feature>
<evidence type="ECO:0000256" key="5">
    <source>
        <dbReference type="ARBA" id="ARBA00022519"/>
    </source>
</evidence>
<dbReference type="Gene3D" id="3.30.2090.10">
    <property type="entry name" value="Multidrug efflux transporter AcrB TolC docking domain, DN and DC subdomains"/>
    <property type="match status" value="2"/>
</dbReference>
<dbReference type="SUPFAM" id="SSF82866">
    <property type="entry name" value="Multidrug efflux transporter AcrB transmembrane domain"/>
    <property type="match status" value="2"/>
</dbReference>
<dbReference type="FunFam" id="3.30.70.1430:FF:000001">
    <property type="entry name" value="Efflux pump membrane transporter"/>
    <property type="match status" value="1"/>
</dbReference>
<feature type="transmembrane region" description="Helical" evidence="10">
    <location>
        <begin position="536"/>
        <end position="555"/>
    </location>
</feature>
<dbReference type="Gene3D" id="3.30.70.1320">
    <property type="entry name" value="Multidrug efflux transporter AcrB pore domain like"/>
    <property type="match status" value="1"/>
</dbReference>
<keyword evidence="4" id="KW-1003">Cell membrane</keyword>
<feature type="transmembrane region" description="Helical" evidence="10">
    <location>
        <begin position="396"/>
        <end position="419"/>
    </location>
</feature>
<comment type="subcellular location">
    <subcellularLocation>
        <location evidence="1">Cell inner membrane</location>
        <topology evidence="1">Multi-pass membrane protein</topology>
    </subcellularLocation>
</comment>
<dbReference type="InterPro" id="IPR027463">
    <property type="entry name" value="AcrB_DN_DC_subdom"/>
</dbReference>
<name>A0A3A8KBA8_9BACT</name>
<dbReference type="PANTHER" id="PTHR32063">
    <property type="match status" value="1"/>
</dbReference>
<evidence type="ECO:0000256" key="6">
    <source>
        <dbReference type="ARBA" id="ARBA00022692"/>
    </source>
</evidence>
<evidence type="ECO:0000256" key="1">
    <source>
        <dbReference type="ARBA" id="ARBA00004429"/>
    </source>
</evidence>
<proteinExistence type="inferred from homology"/>
<evidence type="ECO:0000256" key="9">
    <source>
        <dbReference type="SAM" id="MobiDB-lite"/>
    </source>
</evidence>
<evidence type="ECO:0000313" key="12">
    <source>
        <dbReference type="Proteomes" id="UP000268313"/>
    </source>
</evidence>
<keyword evidence="3" id="KW-0813">Transport</keyword>
<feature type="region of interest" description="Disordered" evidence="9">
    <location>
        <begin position="1036"/>
        <end position="1067"/>
    </location>
</feature>
<dbReference type="InterPro" id="IPR004764">
    <property type="entry name" value="MdtF-like"/>
</dbReference>
<keyword evidence="12" id="KW-1185">Reference proteome</keyword>
<dbReference type="NCBIfam" id="TIGR00915">
    <property type="entry name" value="2A0602"/>
    <property type="match status" value="1"/>
</dbReference>
<evidence type="ECO:0000256" key="2">
    <source>
        <dbReference type="ARBA" id="ARBA00010942"/>
    </source>
</evidence>
<evidence type="ECO:0000256" key="10">
    <source>
        <dbReference type="SAM" id="Phobius"/>
    </source>
</evidence>
<evidence type="ECO:0000256" key="4">
    <source>
        <dbReference type="ARBA" id="ARBA00022475"/>
    </source>
</evidence>
<dbReference type="Gene3D" id="1.20.1640.10">
    <property type="entry name" value="Multidrug efflux transporter AcrB transmembrane domain"/>
    <property type="match status" value="2"/>
</dbReference>
<dbReference type="OrthoDB" id="9759330at2"/>
<comment type="caution">
    <text evidence="11">The sequence shown here is derived from an EMBL/GenBank/DDBJ whole genome shotgun (WGS) entry which is preliminary data.</text>
</comment>
<dbReference type="PRINTS" id="PR00702">
    <property type="entry name" value="ACRIFLAVINRP"/>
</dbReference>